<accession>A0A6C0JKL5</accession>
<keyword evidence="1" id="KW-0472">Membrane</keyword>
<keyword evidence="1" id="KW-0812">Transmembrane</keyword>
<evidence type="ECO:0000313" key="2">
    <source>
        <dbReference type="EMBL" id="QHU04164.1"/>
    </source>
</evidence>
<name>A0A6C0JKL5_9ZZZZ</name>
<feature type="transmembrane region" description="Helical" evidence="1">
    <location>
        <begin position="6"/>
        <end position="27"/>
    </location>
</feature>
<evidence type="ECO:0000256" key="1">
    <source>
        <dbReference type="SAM" id="Phobius"/>
    </source>
</evidence>
<reference evidence="2" key="1">
    <citation type="journal article" date="2020" name="Nature">
        <title>Giant virus diversity and host interactions through global metagenomics.</title>
        <authorList>
            <person name="Schulz F."/>
            <person name="Roux S."/>
            <person name="Paez-Espino D."/>
            <person name="Jungbluth S."/>
            <person name="Walsh D.A."/>
            <person name="Denef V.J."/>
            <person name="McMahon K.D."/>
            <person name="Konstantinidis K.T."/>
            <person name="Eloe-Fadrosh E.A."/>
            <person name="Kyrpides N.C."/>
            <person name="Woyke T."/>
        </authorList>
    </citation>
    <scope>NUCLEOTIDE SEQUENCE</scope>
    <source>
        <strain evidence="2">GVMAG-M-3300027708-39</strain>
    </source>
</reference>
<keyword evidence="1" id="KW-1133">Transmembrane helix</keyword>
<dbReference type="EMBL" id="MN740394">
    <property type="protein sequence ID" value="QHU04164.1"/>
    <property type="molecule type" value="Genomic_DNA"/>
</dbReference>
<proteinExistence type="predicted"/>
<sequence length="58" mass="6971">MLKIHFYSFYIYHILLYQFFIIILGVLNEKRCKKCGDLFSIFSSDSGLVLHERKIKKL</sequence>
<dbReference type="AlphaFoldDB" id="A0A6C0JKL5"/>
<protein>
    <submittedName>
        <fullName evidence="2">Uncharacterized protein</fullName>
    </submittedName>
</protein>
<organism evidence="2">
    <name type="scientific">viral metagenome</name>
    <dbReference type="NCBI Taxonomy" id="1070528"/>
    <lineage>
        <taxon>unclassified sequences</taxon>
        <taxon>metagenomes</taxon>
        <taxon>organismal metagenomes</taxon>
    </lineage>
</organism>